<dbReference type="EMBL" id="JAODUO010000178">
    <property type="protein sequence ID" value="KAK2187083.1"/>
    <property type="molecule type" value="Genomic_DNA"/>
</dbReference>
<evidence type="ECO:0000256" key="10">
    <source>
        <dbReference type="ARBA" id="ARBA00023201"/>
    </source>
</evidence>
<proteinExistence type="inferred from homology"/>
<keyword evidence="13" id="KW-1185">Reference proteome</keyword>
<keyword evidence="6 11" id="KW-1133">Transmembrane helix</keyword>
<keyword evidence="9 11" id="KW-0472">Membrane</keyword>
<protein>
    <submittedName>
        <fullName evidence="12">Uncharacterized protein</fullName>
    </submittedName>
</protein>
<sequence>MKRYYFQLLPHFVKEVFADSEGFCGLLLAILYSGSLSSVSSSLSGAAANTWEDILKPRLADINEYHAALLNKALGLYGSNSCALVFVIDRIPGTLLQVAAKLLAAVGSPLFGMYLLGGLFRKVETKGVVAGGILGGAASLFVVLGSTTVATYQQMLPPTRTDTCELPINATETTSPVPLSGISNLFAISFLWYTPLGAGVTMVTGLAVSYVVRYLFPNDANEQDVPDKLFIQLGNLFCLHDSDNSATDEHNEVNTPSLLNTLHNV</sequence>
<evidence type="ECO:0000256" key="4">
    <source>
        <dbReference type="ARBA" id="ARBA00022475"/>
    </source>
</evidence>
<dbReference type="GO" id="GO:0015293">
    <property type="term" value="F:symporter activity"/>
    <property type="evidence" value="ECO:0007669"/>
    <property type="project" value="TreeGrafter"/>
</dbReference>
<keyword evidence="4" id="KW-1003">Cell membrane</keyword>
<dbReference type="Gene3D" id="1.20.1730.10">
    <property type="entry name" value="Sodium/glucose cotransporter"/>
    <property type="match status" value="1"/>
</dbReference>
<keyword evidence="8" id="KW-0406">Ion transport</keyword>
<keyword evidence="7" id="KW-0915">Sodium</keyword>
<evidence type="ECO:0000256" key="6">
    <source>
        <dbReference type="ARBA" id="ARBA00022989"/>
    </source>
</evidence>
<evidence type="ECO:0000256" key="11">
    <source>
        <dbReference type="SAM" id="Phobius"/>
    </source>
</evidence>
<keyword evidence="10" id="KW-0739">Sodium transport</keyword>
<keyword evidence="5 11" id="KW-0812">Transmembrane</keyword>
<feature type="transmembrane region" description="Helical" evidence="11">
    <location>
        <begin position="190"/>
        <end position="212"/>
    </location>
</feature>
<evidence type="ECO:0000313" key="13">
    <source>
        <dbReference type="Proteomes" id="UP001209878"/>
    </source>
</evidence>
<evidence type="ECO:0000313" key="12">
    <source>
        <dbReference type="EMBL" id="KAK2187083.1"/>
    </source>
</evidence>
<keyword evidence="3" id="KW-0813">Transport</keyword>
<feature type="transmembrane region" description="Helical" evidence="11">
    <location>
        <begin position="69"/>
        <end position="88"/>
    </location>
</feature>
<dbReference type="PANTHER" id="PTHR42985:SF40">
    <property type="entry name" value="LD47995P-RELATED"/>
    <property type="match status" value="1"/>
</dbReference>
<dbReference type="PANTHER" id="PTHR42985">
    <property type="entry name" value="SODIUM-COUPLED MONOCARBOXYLATE TRANSPORTER"/>
    <property type="match status" value="1"/>
</dbReference>
<dbReference type="GO" id="GO:0005886">
    <property type="term" value="C:plasma membrane"/>
    <property type="evidence" value="ECO:0007669"/>
    <property type="project" value="UniProtKB-SubCell"/>
</dbReference>
<comment type="similarity">
    <text evidence="2">Belongs to the sodium:solute symporter (SSF) (TC 2.A.21) family.</text>
</comment>
<name>A0AAD9UF14_RIDPI</name>
<dbReference type="InterPro" id="IPR001734">
    <property type="entry name" value="Na/solute_symporter"/>
</dbReference>
<dbReference type="Proteomes" id="UP001209878">
    <property type="component" value="Unassembled WGS sequence"/>
</dbReference>
<feature type="transmembrane region" description="Helical" evidence="11">
    <location>
        <begin position="128"/>
        <end position="152"/>
    </location>
</feature>
<comment type="subcellular location">
    <subcellularLocation>
        <location evidence="1">Cell membrane</location>
        <topology evidence="1">Multi-pass membrane protein</topology>
    </subcellularLocation>
</comment>
<dbReference type="AlphaFoldDB" id="A0AAD9UF14"/>
<evidence type="ECO:0000256" key="1">
    <source>
        <dbReference type="ARBA" id="ARBA00004651"/>
    </source>
</evidence>
<dbReference type="GO" id="GO:0006814">
    <property type="term" value="P:sodium ion transport"/>
    <property type="evidence" value="ECO:0007669"/>
    <property type="project" value="UniProtKB-KW"/>
</dbReference>
<comment type="caution">
    <text evidence="12">The sequence shown here is derived from an EMBL/GenBank/DDBJ whole genome shotgun (WGS) entry which is preliminary data.</text>
</comment>
<accession>A0AAD9UF14</accession>
<dbReference type="InterPro" id="IPR051163">
    <property type="entry name" value="Sodium:Solute_Symporter_SSF"/>
</dbReference>
<evidence type="ECO:0000256" key="9">
    <source>
        <dbReference type="ARBA" id="ARBA00023136"/>
    </source>
</evidence>
<evidence type="ECO:0000256" key="7">
    <source>
        <dbReference type="ARBA" id="ARBA00023053"/>
    </source>
</evidence>
<evidence type="ECO:0000256" key="5">
    <source>
        <dbReference type="ARBA" id="ARBA00022692"/>
    </source>
</evidence>
<gene>
    <name evidence="12" type="ORF">NP493_179g00019</name>
</gene>
<evidence type="ECO:0000256" key="8">
    <source>
        <dbReference type="ARBA" id="ARBA00023065"/>
    </source>
</evidence>
<reference evidence="12" key="1">
    <citation type="journal article" date="2023" name="Mol. Biol. Evol.">
        <title>Third-Generation Sequencing Reveals the Adaptive Role of the Epigenome in Three Deep-Sea Polychaetes.</title>
        <authorList>
            <person name="Perez M."/>
            <person name="Aroh O."/>
            <person name="Sun Y."/>
            <person name="Lan Y."/>
            <person name="Juniper S.K."/>
            <person name="Young C.R."/>
            <person name="Angers B."/>
            <person name="Qian P.Y."/>
        </authorList>
    </citation>
    <scope>NUCLEOTIDE SEQUENCE</scope>
    <source>
        <strain evidence="12">R07B-5</strain>
    </source>
</reference>
<dbReference type="PROSITE" id="PS50283">
    <property type="entry name" value="NA_SOLUT_SYMP_3"/>
    <property type="match status" value="1"/>
</dbReference>
<organism evidence="12 13">
    <name type="scientific">Ridgeia piscesae</name>
    <name type="common">Tubeworm</name>
    <dbReference type="NCBI Taxonomy" id="27915"/>
    <lineage>
        <taxon>Eukaryota</taxon>
        <taxon>Metazoa</taxon>
        <taxon>Spiralia</taxon>
        <taxon>Lophotrochozoa</taxon>
        <taxon>Annelida</taxon>
        <taxon>Polychaeta</taxon>
        <taxon>Sedentaria</taxon>
        <taxon>Canalipalpata</taxon>
        <taxon>Sabellida</taxon>
        <taxon>Siboglinidae</taxon>
        <taxon>Ridgeia</taxon>
    </lineage>
</organism>
<evidence type="ECO:0000256" key="2">
    <source>
        <dbReference type="ARBA" id="ARBA00006434"/>
    </source>
</evidence>
<evidence type="ECO:0000256" key="3">
    <source>
        <dbReference type="ARBA" id="ARBA00022448"/>
    </source>
</evidence>
<dbReference type="InterPro" id="IPR038377">
    <property type="entry name" value="Na/Glc_symporter_sf"/>
</dbReference>
<feature type="transmembrane region" description="Helical" evidence="11">
    <location>
        <begin position="94"/>
        <end position="116"/>
    </location>
</feature>